<dbReference type="InterPro" id="IPR028082">
    <property type="entry name" value="Peripla_BP_I"/>
</dbReference>
<dbReference type="Proteomes" id="UP000007875">
    <property type="component" value="Unassembled WGS sequence"/>
</dbReference>
<reference evidence="1" key="3">
    <citation type="submission" date="2025-09" db="UniProtKB">
        <authorList>
            <consortium name="Ensembl"/>
        </authorList>
    </citation>
    <scope>IDENTIFICATION</scope>
</reference>
<proteinExistence type="predicted"/>
<dbReference type="SUPFAM" id="SSF53822">
    <property type="entry name" value="Periplasmic binding protein-like I"/>
    <property type="match status" value="1"/>
</dbReference>
<accession>H2Y4A7</accession>
<dbReference type="InParanoid" id="H2Y4A7"/>
<protein>
    <submittedName>
        <fullName evidence="1">Uncharacterized protein</fullName>
    </submittedName>
</protein>
<reference evidence="2" key="1">
    <citation type="submission" date="2003-08" db="EMBL/GenBank/DDBJ databases">
        <authorList>
            <person name="Birren B."/>
            <person name="Nusbaum C."/>
            <person name="Abebe A."/>
            <person name="Abouelleil A."/>
            <person name="Adekoya E."/>
            <person name="Ait-zahra M."/>
            <person name="Allen N."/>
            <person name="Allen T."/>
            <person name="An P."/>
            <person name="Anderson M."/>
            <person name="Anderson S."/>
            <person name="Arachchi H."/>
            <person name="Armbruster J."/>
            <person name="Bachantsang P."/>
            <person name="Baldwin J."/>
            <person name="Barry A."/>
            <person name="Bayul T."/>
            <person name="Blitshsteyn B."/>
            <person name="Bloom T."/>
            <person name="Blye J."/>
            <person name="Boguslavskiy L."/>
            <person name="Borowsky M."/>
            <person name="Boukhgalter B."/>
            <person name="Brunache A."/>
            <person name="Butler J."/>
            <person name="Calixte N."/>
            <person name="Calvo S."/>
            <person name="Camarata J."/>
            <person name="Campo K."/>
            <person name="Chang J."/>
            <person name="Cheshatsang Y."/>
            <person name="Citroen M."/>
            <person name="Collymore A."/>
            <person name="Considine T."/>
            <person name="Cook A."/>
            <person name="Cooke P."/>
            <person name="Corum B."/>
            <person name="Cuomo C."/>
            <person name="David R."/>
            <person name="Dawoe T."/>
            <person name="Degray S."/>
            <person name="Dodge S."/>
            <person name="Dooley K."/>
            <person name="Dorje P."/>
            <person name="Dorjee K."/>
            <person name="Dorris L."/>
            <person name="Duffey N."/>
            <person name="Dupes A."/>
            <person name="Elkins T."/>
            <person name="Engels R."/>
            <person name="Erickson J."/>
            <person name="Farina A."/>
            <person name="Faro S."/>
            <person name="Ferreira P."/>
            <person name="Fischer H."/>
            <person name="Fitzgerald M."/>
            <person name="Foley K."/>
            <person name="Gage D."/>
            <person name="Galagan J."/>
            <person name="Gearin G."/>
            <person name="Gnerre S."/>
            <person name="Gnirke A."/>
            <person name="Goyette A."/>
            <person name="Graham J."/>
            <person name="Grandbois E."/>
            <person name="Gyaltsen K."/>
            <person name="Hafez N."/>
            <person name="Hagopian D."/>
            <person name="Hagos B."/>
            <person name="Hall J."/>
            <person name="Hatcher B."/>
            <person name="Heller A."/>
            <person name="Higgins H."/>
            <person name="Honan T."/>
            <person name="Horn A."/>
            <person name="Houde N."/>
            <person name="Hughes L."/>
            <person name="Hulme W."/>
            <person name="Husby E."/>
            <person name="Iliev I."/>
            <person name="Jaffe D."/>
            <person name="Jones C."/>
            <person name="Kamal M."/>
            <person name="Kamat A."/>
            <person name="Kamvysselis M."/>
            <person name="Karlsson E."/>
            <person name="Kells C."/>
            <person name="Kieu A."/>
            <person name="Kisner P."/>
            <person name="Kodira C."/>
            <person name="Kulbokas E."/>
            <person name="Labutti K."/>
            <person name="Lama D."/>
            <person name="Landers T."/>
            <person name="Leger J."/>
            <person name="Levine S."/>
            <person name="Lewis D."/>
            <person name="Lewis T."/>
            <person name="Lindblad-toh K."/>
            <person name="Liu X."/>
            <person name="Lokyitsang T."/>
            <person name="Lokyitsang Y."/>
            <person name="Lucien O."/>
            <person name="Lui A."/>
            <person name="Ma L.J."/>
            <person name="Mabbitt R."/>
            <person name="Macdonald J."/>
            <person name="Maclean C."/>
            <person name="Major J."/>
            <person name="Manning J."/>
            <person name="Marabella R."/>
            <person name="Maru K."/>
            <person name="Matthews C."/>
            <person name="Mauceli E."/>
            <person name="Mccarthy M."/>
            <person name="Mcdonough S."/>
            <person name="Mcghee T."/>
            <person name="Meldrim J."/>
            <person name="Meneus L."/>
            <person name="Mesirov J."/>
            <person name="Mihalev A."/>
            <person name="Mihova T."/>
            <person name="Mikkelsen T."/>
            <person name="Mlenga V."/>
            <person name="Moru K."/>
            <person name="Mozes J."/>
            <person name="Mulrain L."/>
            <person name="Munson G."/>
            <person name="Naylor J."/>
            <person name="Newes C."/>
            <person name="Nguyen C."/>
            <person name="Nguyen N."/>
            <person name="Nguyen T."/>
            <person name="Nicol R."/>
            <person name="Nielsen C."/>
            <person name="Nizzari M."/>
            <person name="Norbu C."/>
            <person name="Norbu N."/>
            <person name="O'donnell P."/>
            <person name="Okoawo O."/>
            <person name="O'leary S."/>
            <person name="Omotosho B."/>
            <person name="O'neill K."/>
            <person name="Osman S."/>
            <person name="Parker S."/>
            <person name="Perrin D."/>
            <person name="Phunkhang P."/>
            <person name="Piqani B."/>
            <person name="Purcell S."/>
            <person name="Rachupka T."/>
            <person name="Ramasamy U."/>
            <person name="Rameau R."/>
            <person name="Ray V."/>
            <person name="Raymond C."/>
            <person name="Retta R."/>
            <person name="Richardson S."/>
            <person name="Rise C."/>
            <person name="Rodriguez J."/>
            <person name="Rogers J."/>
            <person name="Rogov P."/>
            <person name="Rutman M."/>
            <person name="Schupbach R."/>
            <person name="Seaman C."/>
            <person name="Settipalli S."/>
            <person name="Sharpe T."/>
            <person name="Sheridan J."/>
            <person name="Sherpa N."/>
            <person name="Shi J."/>
            <person name="Smirnov S."/>
            <person name="Smith C."/>
            <person name="Sougnez C."/>
            <person name="Spencer B."/>
            <person name="Stalker J."/>
            <person name="Stange-thomann N."/>
            <person name="Stavropoulos S."/>
            <person name="Stetson K."/>
            <person name="Stone C."/>
            <person name="Stone S."/>
            <person name="Stubbs M."/>
            <person name="Talamas J."/>
            <person name="Tchuinga P."/>
            <person name="Tenzing P."/>
            <person name="Tesfaye S."/>
            <person name="Theodore J."/>
            <person name="Thoulutsang Y."/>
            <person name="Topham K."/>
            <person name="Towey S."/>
            <person name="Tsamla T."/>
            <person name="Tsomo N."/>
            <person name="Vallee D."/>
            <person name="Vassiliev H."/>
            <person name="Venkataraman V."/>
            <person name="Vinson J."/>
            <person name="Vo A."/>
            <person name="Wade C."/>
            <person name="Wang S."/>
            <person name="Wangchuk T."/>
            <person name="Wangdi T."/>
            <person name="Whittaker C."/>
            <person name="Wilkinson J."/>
            <person name="Wu Y."/>
            <person name="Wyman D."/>
            <person name="Yadav S."/>
            <person name="Yang S."/>
            <person name="Yang X."/>
            <person name="Yeager S."/>
            <person name="Yee E."/>
            <person name="Young G."/>
            <person name="Zainoun J."/>
            <person name="Zembeck L."/>
            <person name="Zimmer A."/>
            <person name="Zody M."/>
            <person name="Lander E."/>
        </authorList>
    </citation>
    <scope>NUCLEOTIDE SEQUENCE [LARGE SCALE GENOMIC DNA]</scope>
</reference>
<sequence length="159" mass="17757">MRNLTFPGISGPVFIDLYGDRYGDYSIIGMRNKETGTFERVVDYHRGKDVHYTFYPDKRREWKIQTNRMPPFSDPVKEDTGFDHRALTGVLGTLAGVVMCCMLVGGPLCYRLKGGSGNLNNELSVPGYNNNQPDAVHIPLREDGSVSTCMSGLDDDMKV</sequence>
<keyword evidence="2" id="KW-1185">Reference proteome</keyword>
<name>H2Y4A7_CIOSA</name>
<organism evidence="1 2">
    <name type="scientific">Ciona savignyi</name>
    <name type="common">Pacific transparent sea squirt</name>
    <dbReference type="NCBI Taxonomy" id="51511"/>
    <lineage>
        <taxon>Eukaryota</taxon>
        <taxon>Metazoa</taxon>
        <taxon>Chordata</taxon>
        <taxon>Tunicata</taxon>
        <taxon>Ascidiacea</taxon>
        <taxon>Phlebobranchia</taxon>
        <taxon>Cionidae</taxon>
        <taxon>Ciona</taxon>
    </lineage>
</organism>
<dbReference type="AlphaFoldDB" id="H2Y4A7"/>
<evidence type="ECO:0000313" key="1">
    <source>
        <dbReference type="Ensembl" id="ENSCSAVP00000000155.1"/>
    </source>
</evidence>
<dbReference type="Ensembl" id="ENSCSAVT00000000156.1">
    <property type="protein sequence ID" value="ENSCSAVP00000000155.1"/>
    <property type="gene ID" value="ENSCSAVG00000000086.1"/>
</dbReference>
<evidence type="ECO:0000313" key="2">
    <source>
        <dbReference type="Proteomes" id="UP000007875"/>
    </source>
</evidence>
<dbReference type="STRING" id="51511.ENSCSAVP00000000155"/>
<dbReference type="eggNOG" id="KOG1023">
    <property type="taxonomic scope" value="Eukaryota"/>
</dbReference>
<reference evidence="1" key="2">
    <citation type="submission" date="2025-08" db="UniProtKB">
        <authorList>
            <consortium name="Ensembl"/>
        </authorList>
    </citation>
    <scope>IDENTIFICATION</scope>
</reference>
<dbReference type="HOGENOM" id="CLU_1660098_0_0_1"/>